<dbReference type="PANTHER" id="PTHR34595">
    <property type="entry name" value="BLR5612 PROTEIN"/>
    <property type="match status" value="1"/>
</dbReference>
<accession>A0A285IK11</accession>
<dbReference type="RefSeq" id="WP_097145156.1">
    <property type="nucleotide sequence ID" value="NZ_OBEA01000002.1"/>
</dbReference>
<dbReference type="PANTHER" id="PTHR34595:SF2">
    <property type="entry name" value="BLR2978 PROTEIN"/>
    <property type="match status" value="1"/>
</dbReference>
<name>A0A285IK11_9RHOB</name>
<dbReference type="Pfam" id="PF14403">
    <property type="entry name" value="CP_ATPgrasp_2"/>
    <property type="match status" value="1"/>
</dbReference>
<feature type="domain" description="Circularly permuted ATP-grasp type 2" evidence="3">
    <location>
        <begin position="130"/>
        <end position="507"/>
    </location>
</feature>
<feature type="compositionally biased region" description="Low complexity" evidence="1">
    <location>
        <begin position="14"/>
        <end position="33"/>
    </location>
</feature>
<proteinExistence type="predicted"/>
<sequence length="840" mass="91730">MTGAENPDKDLPPEEAGSQSQSQGQSEGQSQAQTQEPVPEGAAEPARDPLAELLSGYAPFEGVPDELMDDQGNVRPVWKDFLDRLAAAPDEEIDLACARGSQYLRDAGVFFRHYGPDSHEERDWPLSHLPLLIDEAEWQQIAAGLVERADLLEQVMADVYGPGQLVEGGLLPPELIAGNPEWLRPMVGVPPRSGHYLHMLAFDIGRGPEGQWWVLGDRAQAPSGAGFALETRMATARSFPALMAETNVARLAGFFRGFRDALLALRAEEDSRVAILTPGPMNDTYFEHAYIARYLGFLLVQGEDLVVRDGRLMVHTVGGLRPISVLWRRLDAEWLDPLELREDSQIGTAGLLSALRSGGLTMVNAPGSGVLETRALMAFIPAIARHFLGRDLALPNIATWWCGSEEAQDYVRENAGRMTIDRALSTSLPFDHSPDAVIGGKHLDGSAWDPDVLAREGGRLAAQQIVSLSTAPALSERKLVARPASLRVILTRTSQGWQVMPGGFARIGQSGTSADVSMQRGGSVCDVWVVGQQQAPDDTLLAATTDARPSLPQLAALPTRAADNLFWLGRYSDRVEQKIRLQRAYHLRMAEYGRADMPLIEMLAGYLDSMGVEAAKPLPEGLMADLEAAMGSAGRVRDRFSTDGWNALTDLKRTADKLAPRLKPGDDAARALSVLLRKISGFSGLVHENMYHATGWRFLSLGRAIERAWTTSGVLAAFSDPAAPVGAYEIAIEAGDAVMTHRMRFSATFTRETVLDLLLLDENYPRSVLAQLDDILTHLDWLEKLTADFSRKPSPIRRAVMKLQTELATARPEEIPPERLVQIAAACADLSGLLAETYLR</sequence>
<dbReference type="OrthoDB" id="9804079at2"/>
<organism evidence="5 6">
    <name type="scientific">Pseudooceanicola antarcticus</name>
    <dbReference type="NCBI Taxonomy" id="1247613"/>
    <lineage>
        <taxon>Bacteria</taxon>
        <taxon>Pseudomonadati</taxon>
        <taxon>Pseudomonadota</taxon>
        <taxon>Alphaproteobacteria</taxon>
        <taxon>Rhodobacterales</taxon>
        <taxon>Paracoccaceae</taxon>
        <taxon>Pseudooceanicola</taxon>
    </lineage>
</organism>
<dbReference type="SUPFAM" id="SSF56059">
    <property type="entry name" value="Glutathione synthetase ATP-binding domain-like"/>
    <property type="match status" value="1"/>
</dbReference>
<dbReference type="InterPro" id="IPR025841">
    <property type="entry name" value="CP_ATPgrasp_2"/>
</dbReference>
<feature type="domain" description="DUF403" evidence="2">
    <location>
        <begin position="557"/>
        <end position="839"/>
    </location>
</feature>
<evidence type="ECO:0000256" key="1">
    <source>
        <dbReference type="SAM" id="MobiDB-lite"/>
    </source>
</evidence>
<dbReference type="Pfam" id="PF04168">
    <property type="entry name" value="Alpha-E"/>
    <property type="match status" value="1"/>
</dbReference>
<dbReference type="InterPro" id="IPR007296">
    <property type="entry name" value="DUF403"/>
</dbReference>
<feature type="compositionally biased region" description="Basic and acidic residues" evidence="1">
    <location>
        <begin position="1"/>
        <end position="12"/>
    </location>
</feature>
<evidence type="ECO:0000313" key="5">
    <source>
        <dbReference type="EMBL" id="SNY48350.1"/>
    </source>
</evidence>
<dbReference type="EMBL" id="PGTD01000016">
    <property type="protein sequence ID" value="PJE28752.1"/>
    <property type="molecule type" value="Genomic_DNA"/>
</dbReference>
<evidence type="ECO:0000259" key="2">
    <source>
        <dbReference type="Pfam" id="PF04168"/>
    </source>
</evidence>
<dbReference type="Proteomes" id="UP000231655">
    <property type="component" value="Unassembled WGS sequence"/>
</dbReference>
<dbReference type="InterPro" id="IPR051680">
    <property type="entry name" value="ATP-dep_Glu-Cys_Ligase-2"/>
</dbReference>
<feature type="region of interest" description="Disordered" evidence="1">
    <location>
        <begin position="1"/>
        <end position="46"/>
    </location>
</feature>
<dbReference type="EMBL" id="OBEA01000002">
    <property type="protein sequence ID" value="SNY48350.1"/>
    <property type="molecule type" value="Genomic_DNA"/>
</dbReference>
<protein>
    <submittedName>
        <fullName evidence="5">Uncharacterized conserved protein, circularly permuted ATPgrasp superfamily</fullName>
    </submittedName>
</protein>
<keyword evidence="7" id="KW-1185">Reference proteome</keyword>
<gene>
    <name evidence="4" type="ORF">CVM39_09785</name>
    <name evidence="5" type="ORF">SAMN06297129_1412</name>
</gene>
<dbReference type="AlphaFoldDB" id="A0A285IK11"/>
<evidence type="ECO:0000313" key="6">
    <source>
        <dbReference type="Proteomes" id="UP000231655"/>
    </source>
</evidence>
<evidence type="ECO:0000313" key="7">
    <source>
        <dbReference type="Proteomes" id="UP000231702"/>
    </source>
</evidence>
<evidence type="ECO:0000259" key="3">
    <source>
        <dbReference type="Pfam" id="PF14403"/>
    </source>
</evidence>
<reference evidence="4 7" key="2">
    <citation type="journal article" date="2018" name="Int. J. Syst. Evol. Microbiol.">
        <title>Pseudooceanicola lipolyticus sp. nov., a marine alphaproteobacterium, reclassification of Oceanicola flagellatus as Pseudooceanicola flagellatus comb. nov. and emended description of the genus Pseudooceanicola.</title>
        <authorList>
            <person name="Huang M.-M."/>
            <person name="Guo L.-L."/>
            <person name="Wu Y.-H."/>
            <person name="Lai Q.-L."/>
            <person name="Shao Z.-Z."/>
            <person name="Wang C.-S."/>
            <person name="Wu M."/>
            <person name="Xu X.-W."/>
        </authorList>
    </citation>
    <scope>NUCLEOTIDE SEQUENCE [LARGE SCALE GENOMIC DNA]</scope>
    <source>
        <strain evidence="4 7">Ar-45</strain>
    </source>
</reference>
<reference evidence="5 6" key="1">
    <citation type="submission" date="2017-09" db="EMBL/GenBank/DDBJ databases">
        <authorList>
            <person name="Ehlers B."/>
            <person name="Leendertz F.H."/>
        </authorList>
    </citation>
    <scope>NUCLEOTIDE SEQUENCE [LARGE SCALE GENOMIC DNA]</scope>
    <source>
        <strain evidence="5 6">CGMCC 1.12662</strain>
    </source>
</reference>
<dbReference type="Gene3D" id="3.40.50.11290">
    <property type="match status" value="1"/>
</dbReference>
<dbReference type="Proteomes" id="UP000231702">
    <property type="component" value="Unassembled WGS sequence"/>
</dbReference>
<evidence type="ECO:0000313" key="4">
    <source>
        <dbReference type="EMBL" id="PJE28752.1"/>
    </source>
</evidence>